<dbReference type="EMBL" id="FXWG01000001">
    <property type="protein sequence ID" value="SMQ59238.1"/>
    <property type="molecule type" value="Genomic_DNA"/>
</dbReference>
<name>A0A1Y6E9G7_9SPHN</name>
<feature type="signal peptide" evidence="1">
    <location>
        <begin position="1"/>
        <end position="23"/>
    </location>
</feature>
<evidence type="ECO:0000313" key="3">
    <source>
        <dbReference type="Proteomes" id="UP000194420"/>
    </source>
</evidence>
<sequence length="300" mass="32924">MTRPLRFSLAFALALGAALPAQAQDDAEEDFGREIVVQGQRTTERAVVTEMAREVTRRPRIDKPISRRYDDVCLGIFGLKAGAALTLIGRVEDNLSQLGIGTAGEGCRVNSLIAFVDDAPGTVKTLQKEEPQLFEGLLDYEIDRIFAGSTGAQAWQTTRNKGANGREFQTIEIGNPPREVQANQQTLTGRTTQQIRTDIVGAIVLFDVDRVSDKTLQQLADYATMRLIAPTADFSADEGAIDSILTLFVKDALPPEGLTTFDRAYLEALYKLPPTAKGSQIRDATWSAYRSLQRQEETAN</sequence>
<dbReference type="RefSeq" id="WP_143255929.1">
    <property type="nucleotide sequence ID" value="NZ_FXWG01000001.1"/>
</dbReference>
<dbReference type="Proteomes" id="UP000194420">
    <property type="component" value="Unassembled WGS sequence"/>
</dbReference>
<keyword evidence="1" id="KW-0732">Signal</keyword>
<evidence type="ECO:0000256" key="1">
    <source>
        <dbReference type="SAM" id="SignalP"/>
    </source>
</evidence>
<gene>
    <name evidence="2" type="ORF">SAMN06297468_0255</name>
</gene>
<dbReference type="AlphaFoldDB" id="A0A1Y6E9G7"/>
<protein>
    <submittedName>
        <fullName evidence="2">Uncharacterized protein</fullName>
    </submittedName>
</protein>
<proteinExistence type="predicted"/>
<organism evidence="2 3">
    <name type="scientific">Altererythrobacter xiamenensis</name>
    <dbReference type="NCBI Taxonomy" id="1316679"/>
    <lineage>
        <taxon>Bacteria</taxon>
        <taxon>Pseudomonadati</taxon>
        <taxon>Pseudomonadota</taxon>
        <taxon>Alphaproteobacteria</taxon>
        <taxon>Sphingomonadales</taxon>
        <taxon>Erythrobacteraceae</taxon>
        <taxon>Altererythrobacter</taxon>
    </lineage>
</organism>
<dbReference type="OrthoDB" id="7218943at2"/>
<feature type="chain" id="PRO_5012689734" evidence="1">
    <location>
        <begin position="24"/>
        <end position="300"/>
    </location>
</feature>
<keyword evidence="3" id="KW-1185">Reference proteome</keyword>
<reference evidence="3" key="1">
    <citation type="submission" date="2017-04" db="EMBL/GenBank/DDBJ databases">
        <authorList>
            <person name="Varghese N."/>
            <person name="Submissions S."/>
        </authorList>
    </citation>
    <scope>NUCLEOTIDE SEQUENCE [LARGE SCALE GENOMIC DNA]</scope>
</reference>
<evidence type="ECO:0000313" key="2">
    <source>
        <dbReference type="EMBL" id="SMQ59238.1"/>
    </source>
</evidence>
<accession>A0A1Y6E9G7</accession>